<dbReference type="EMBL" id="CP002580">
    <property type="protein sequence ID" value="AJK47965.1"/>
    <property type="molecule type" value="Genomic_DNA"/>
</dbReference>
<proteinExistence type="inferred from homology"/>
<organism evidence="6 7">
    <name type="scientific">Burkholderia plantarii</name>
    <dbReference type="NCBI Taxonomy" id="41899"/>
    <lineage>
        <taxon>Bacteria</taxon>
        <taxon>Pseudomonadati</taxon>
        <taxon>Pseudomonadota</taxon>
        <taxon>Betaproteobacteria</taxon>
        <taxon>Burkholderiales</taxon>
        <taxon>Burkholderiaceae</taxon>
        <taxon>Burkholderia</taxon>
    </lineage>
</organism>
<dbReference type="OrthoDB" id="9768249at2"/>
<evidence type="ECO:0000256" key="1">
    <source>
        <dbReference type="ARBA" id="ARBA00004365"/>
    </source>
</evidence>
<protein>
    <submittedName>
        <fullName evidence="6">Flagellar hook-associated protein FlgL</fullName>
    </submittedName>
</protein>
<reference evidence="7" key="1">
    <citation type="submission" date="2011-03" db="EMBL/GenBank/DDBJ databases">
        <authorList>
            <person name="Voget S."/>
            <person name="Streit W.R."/>
            <person name="Jaeger K.E."/>
            <person name="Daniel R."/>
        </authorList>
    </citation>
    <scope>NUCLEOTIDE SEQUENCE [LARGE SCALE GENOMIC DNA]</scope>
    <source>
        <strain evidence="7">PG1</strain>
    </source>
</reference>
<dbReference type="HOGENOM" id="CLU_024437_5_0_4"/>
<dbReference type="SUPFAM" id="SSF64518">
    <property type="entry name" value="Phase 1 flagellin"/>
    <property type="match status" value="1"/>
</dbReference>
<comment type="similarity">
    <text evidence="3">Belongs to the bacterial flagellin family.</text>
</comment>
<keyword evidence="6" id="KW-0969">Cilium</keyword>
<dbReference type="GO" id="GO:0009424">
    <property type="term" value="C:bacterial-type flagellum hook"/>
    <property type="evidence" value="ECO:0007669"/>
    <property type="project" value="InterPro"/>
</dbReference>
<evidence type="ECO:0000256" key="3">
    <source>
        <dbReference type="ARBA" id="ARBA00005709"/>
    </source>
</evidence>
<evidence type="ECO:0000256" key="2">
    <source>
        <dbReference type="ARBA" id="ARBA00004613"/>
    </source>
</evidence>
<evidence type="ECO:0000313" key="6">
    <source>
        <dbReference type="EMBL" id="AJK47965.1"/>
    </source>
</evidence>
<evidence type="ECO:0000256" key="4">
    <source>
        <dbReference type="ARBA" id="ARBA00023143"/>
    </source>
</evidence>
<gene>
    <name evidence="6" type="primary">flgL</name>
    <name evidence="6" type="ORF">BGL_1c34910</name>
</gene>
<keyword evidence="7" id="KW-1185">Reference proteome</keyword>
<reference evidence="6 7" key="2">
    <citation type="journal article" date="2016" name="Appl. Microbiol. Biotechnol.">
        <title>Mutations improving production and secretion of extracellular lipase by Burkholderia glumae PG1.</title>
        <authorList>
            <person name="Knapp A."/>
            <person name="Voget S."/>
            <person name="Gao R."/>
            <person name="Zaburannyi N."/>
            <person name="Krysciak D."/>
            <person name="Breuer M."/>
            <person name="Hauer B."/>
            <person name="Streit W.R."/>
            <person name="Muller R."/>
            <person name="Daniel R."/>
            <person name="Jaeger K.E."/>
        </authorList>
    </citation>
    <scope>NUCLEOTIDE SEQUENCE [LARGE SCALE GENOMIC DNA]</scope>
    <source>
        <strain evidence="6 7">PG1</strain>
    </source>
</reference>
<keyword evidence="4" id="KW-0975">Bacterial flagellum</keyword>
<dbReference type="InterPro" id="IPR013384">
    <property type="entry name" value="Flagell_FlgL"/>
</dbReference>
<accession>A0A0B6S3S6</accession>
<dbReference type="NCBIfam" id="TIGR02550">
    <property type="entry name" value="flagell_flgL"/>
    <property type="match status" value="1"/>
</dbReference>
<dbReference type="Gene3D" id="1.20.1330.10">
    <property type="entry name" value="f41 fragment of flagellin, N-terminal domain"/>
    <property type="match status" value="2"/>
</dbReference>
<dbReference type="InterPro" id="IPR001029">
    <property type="entry name" value="Flagellin_N"/>
</dbReference>
<keyword evidence="6" id="KW-0282">Flagellum</keyword>
<dbReference type="PANTHER" id="PTHR42792:SF1">
    <property type="entry name" value="FLAGELLAR HOOK-ASSOCIATED PROTEIN 3"/>
    <property type="match status" value="1"/>
</dbReference>
<dbReference type="GO" id="GO:0005576">
    <property type="term" value="C:extracellular region"/>
    <property type="evidence" value="ECO:0007669"/>
    <property type="project" value="UniProtKB-SubCell"/>
</dbReference>
<name>A0A0B6S3S6_BURPL</name>
<feature type="domain" description="Flagellin N-terminal" evidence="5">
    <location>
        <begin position="4"/>
        <end position="139"/>
    </location>
</feature>
<dbReference type="InterPro" id="IPR001492">
    <property type="entry name" value="Flagellin"/>
</dbReference>
<dbReference type="PANTHER" id="PTHR42792">
    <property type="entry name" value="FLAGELLIN"/>
    <property type="match status" value="1"/>
</dbReference>
<dbReference type="Proteomes" id="UP000031838">
    <property type="component" value="Chromosome 1"/>
</dbReference>
<keyword evidence="6" id="KW-0966">Cell projection</keyword>
<dbReference type="GO" id="GO:0005198">
    <property type="term" value="F:structural molecule activity"/>
    <property type="evidence" value="ECO:0007669"/>
    <property type="project" value="InterPro"/>
</dbReference>
<dbReference type="AlphaFoldDB" id="A0A0B6S3S6"/>
<dbReference type="RefSeq" id="WP_042626213.1">
    <property type="nucleotide sequence ID" value="NZ_CP002580.1"/>
</dbReference>
<dbReference type="KEGG" id="bgp:BGL_1c34910"/>
<sequence length="409" mass="41377">MRIATSQFYTQNIELMNNQESQLSELYQQVASGNTLLTAADDPLGAAQAVQLSATSATLAQYSSNQSSALSSLQLEDKTLSSVTSVLNSVIPSLTGAINGTLSDSDRSALAAQLQGQRDTLLQLANTTDGTGNYLFAGLQSGNQPFTNSPSGGVTYSGDTGQRTVQISDSVSVSIGDSGNSVFTSVPALGSLAVPASNPNNTGTGTIGVITGGTPGDPTNNHAFTVTFGGTASAPTYTVTDNSTTPPTVGAAQTYAAGSAIKIGSQSMIVSGNPAPGDTFTLTPATQAGGDMIGALDAAIAALKQPVGSGAAASATLNNALTTALTKMQNAVANVTTVQASVGGREQEVQSMQTITSTNSLQITSNLTDITQANMPAAITQLLQVQNSLTAAQEAFSKVQGLSLFQFLN</sequence>
<evidence type="ECO:0000313" key="7">
    <source>
        <dbReference type="Proteomes" id="UP000031838"/>
    </source>
</evidence>
<dbReference type="Pfam" id="PF00669">
    <property type="entry name" value="Flagellin_N"/>
    <property type="match status" value="1"/>
</dbReference>
<evidence type="ECO:0000259" key="5">
    <source>
        <dbReference type="Pfam" id="PF00669"/>
    </source>
</evidence>
<dbReference type="GO" id="GO:0071973">
    <property type="term" value="P:bacterial-type flagellum-dependent cell motility"/>
    <property type="evidence" value="ECO:0007669"/>
    <property type="project" value="InterPro"/>
</dbReference>
<comment type="subcellular location">
    <subcellularLocation>
        <location evidence="1">Bacterial flagellum</location>
    </subcellularLocation>
    <subcellularLocation>
        <location evidence="2">Secreted</location>
    </subcellularLocation>
</comment>